<evidence type="ECO:0000256" key="6">
    <source>
        <dbReference type="ARBA" id="ARBA00022679"/>
    </source>
</evidence>
<dbReference type="PANTHER" id="PTHR13600:SF21">
    <property type="entry name" value="LEUCINE CARBOXYL METHYLTRANSFERASE 1"/>
    <property type="match status" value="1"/>
</dbReference>
<keyword evidence="12" id="KW-1185">Reference proteome</keyword>
<dbReference type="PANTHER" id="PTHR13600">
    <property type="entry name" value="LEUCINE CARBOXYL METHYLTRANSFERASE"/>
    <property type="match status" value="1"/>
</dbReference>
<evidence type="ECO:0000256" key="7">
    <source>
        <dbReference type="ARBA" id="ARBA00022691"/>
    </source>
</evidence>
<sequence length="343" mass="39384">MQQNPPSLQPKQHNVSSTLNASRSQDICIQNTSTDAATCRLSAVKKKYICDEYAQYFIKRASNLSPIMNRGTFCRFLAIQNTISNFLSALNASNDSACRPQILSLGTGFDTTYFLNTSLCQSAKFFEIDFPAITKKKKSIIQSNANLLKFFKNFSESGIDQVEINTDSYCIISGDLREFDTTIANKLLECGFDTKQPTLVISECVLIYLEAQYSNRIISWIDKHLLNVGFICYEQINPDDRFGQQMISILMERGINLPGIRSLPSLKSQEDRFITNYRWNYSKAVDLWEFYTSIDPKEISRISALEYLDEFEELKLLLEHYCFTVAYKCTNTYNQIFTKIEIK</sequence>
<dbReference type="Gene3D" id="3.40.50.150">
    <property type="entry name" value="Vaccinia Virus protein VP39"/>
    <property type="match status" value="1"/>
</dbReference>
<gene>
    <name evidence="11" type="ORF">BB561_006454</name>
    <name evidence="10" type="ORF">BB561_006504</name>
</gene>
<reference evidence="10 12" key="1">
    <citation type="journal article" date="2018" name="MBio">
        <title>Comparative Genomics Reveals the Core Gene Toolbox for the Fungus-Insect Symbiosis.</title>
        <authorList>
            <person name="Wang Y."/>
            <person name="Stata M."/>
            <person name="Wang W."/>
            <person name="Stajich J.E."/>
            <person name="White M.M."/>
            <person name="Moncalvo J.M."/>
        </authorList>
    </citation>
    <scope>NUCLEOTIDE SEQUENCE [LARGE SCALE GENOMIC DNA]</scope>
    <source>
        <strain evidence="10 12">SWE-8-4</strain>
    </source>
</reference>
<comment type="function">
    <text evidence="8">Methylates the carboxyl group of the C-terminal leucine residue of protein phosphatase 2A catalytic subunits to form alpha-leucine ester residues.</text>
</comment>
<dbReference type="OrthoDB" id="203237at2759"/>
<dbReference type="STRING" id="133385.A0A2T9Y3L8"/>
<dbReference type="GO" id="GO:0018423">
    <property type="term" value="F:protein C-terminal leucine carboxyl O-methyltransferase activity"/>
    <property type="evidence" value="ECO:0007669"/>
    <property type="project" value="UniProtKB-EC"/>
</dbReference>
<evidence type="ECO:0000256" key="3">
    <source>
        <dbReference type="ARBA" id="ARBA00012834"/>
    </source>
</evidence>
<accession>A0A2T9Y3L8</accession>
<evidence type="ECO:0000256" key="8">
    <source>
        <dbReference type="PIRNR" id="PIRNR016305"/>
    </source>
</evidence>
<feature type="binding site" evidence="9">
    <location>
        <position position="75"/>
    </location>
    <ligand>
        <name>S-adenosyl-L-methionine</name>
        <dbReference type="ChEBI" id="CHEBI:59789"/>
    </ligand>
</feature>
<evidence type="ECO:0000256" key="1">
    <source>
        <dbReference type="ARBA" id="ARBA00000724"/>
    </source>
</evidence>
<evidence type="ECO:0000256" key="4">
    <source>
        <dbReference type="ARBA" id="ARBA00017497"/>
    </source>
</evidence>
<protein>
    <recommendedName>
        <fullName evidence="4 8">Leucine carboxyl methyltransferase 1</fullName>
        <ecNumber evidence="3 8">2.1.1.233</ecNumber>
    </recommendedName>
</protein>
<dbReference type="SUPFAM" id="SSF53335">
    <property type="entry name" value="S-adenosyl-L-methionine-dependent methyltransferases"/>
    <property type="match status" value="1"/>
</dbReference>
<dbReference type="EMBL" id="MBFR01000580">
    <property type="protein sequence ID" value="PVU86949.1"/>
    <property type="molecule type" value="Genomic_DNA"/>
</dbReference>
<evidence type="ECO:0000256" key="9">
    <source>
        <dbReference type="PIRSR" id="PIRSR016305-1"/>
    </source>
</evidence>
<evidence type="ECO:0000313" key="11">
    <source>
        <dbReference type="EMBL" id="PVU87106.1"/>
    </source>
</evidence>
<organism evidence="10 12">
    <name type="scientific">Smittium simulii</name>
    <dbReference type="NCBI Taxonomy" id="133385"/>
    <lineage>
        <taxon>Eukaryota</taxon>
        <taxon>Fungi</taxon>
        <taxon>Fungi incertae sedis</taxon>
        <taxon>Zoopagomycota</taxon>
        <taxon>Kickxellomycotina</taxon>
        <taxon>Harpellomycetes</taxon>
        <taxon>Harpellales</taxon>
        <taxon>Legeriomycetaceae</taxon>
        <taxon>Smittium</taxon>
    </lineage>
</organism>
<dbReference type="EC" id="2.1.1.233" evidence="3 8"/>
<dbReference type="InterPro" id="IPR016651">
    <property type="entry name" value="LCMT1"/>
</dbReference>
<keyword evidence="6 8" id="KW-0808">Transferase</keyword>
<feature type="binding site" evidence="9">
    <location>
        <position position="203"/>
    </location>
    <ligand>
        <name>S-adenosyl-L-methionine</name>
        <dbReference type="ChEBI" id="CHEBI:59789"/>
    </ligand>
</feature>
<keyword evidence="5 8" id="KW-0489">Methyltransferase</keyword>
<comment type="caution">
    <text evidence="10">The sequence shown here is derived from an EMBL/GenBank/DDBJ whole genome shotgun (WGS) entry which is preliminary data.</text>
</comment>
<evidence type="ECO:0000256" key="2">
    <source>
        <dbReference type="ARBA" id="ARBA00010703"/>
    </source>
</evidence>
<dbReference type="AlphaFoldDB" id="A0A2T9Y3L8"/>
<comment type="catalytic activity">
    <reaction evidence="1 8">
        <text>[phosphatase 2A protein]-C-terminal L-leucine + S-adenosyl-L-methionine = [phosphatase 2A protein]-C-terminal L-leucine methyl ester + S-adenosyl-L-homocysteine</text>
        <dbReference type="Rhea" id="RHEA:48544"/>
        <dbReference type="Rhea" id="RHEA-COMP:12134"/>
        <dbReference type="Rhea" id="RHEA-COMP:12135"/>
        <dbReference type="ChEBI" id="CHEBI:57856"/>
        <dbReference type="ChEBI" id="CHEBI:59789"/>
        <dbReference type="ChEBI" id="CHEBI:90516"/>
        <dbReference type="ChEBI" id="CHEBI:90517"/>
        <dbReference type="EC" id="2.1.1.233"/>
    </reaction>
</comment>
<dbReference type="Proteomes" id="UP000245383">
    <property type="component" value="Unassembled WGS sequence"/>
</dbReference>
<comment type="similarity">
    <text evidence="2 8">Belongs to the methyltransferase superfamily. LCMT family.</text>
</comment>
<feature type="binding site" evidence="9">
    <location>
        <begin position="175"/>
        <end position="176"/>
    </location>
    <ligand>
        <name>S-adenosyl-L-methionine</name>
        <dbReference type="ChEBI" id="CHEBI:59789"/>
    </ligand>
</feature>
<dbReference type="Pfam" id="PF04072">
    <property type="entry name" value="LCM"/>
    <property type="match status" value="1"/>
</dbReference>
<evidence type="ECO:0000313" key="12">
    <source>
        <dbReference type="Proteomes" id="UP000245383"/>
    </source>
</evidence>
<feature type="binding site" evidence="9">
    <location>
        <position position="106"/>
    </location>
    <ligand>
        <name>S-adenosyl-L-methionine</name>
        <dbReference type="ChEBI" id="CHEBI:59789"/>
    </ligand>
</feature>
<dbReference type="PIRSF" id="PIRSF016305">
    <property type="entry name" value="LCM_mtfrase"/>
    <property type="match status" value="1"/>
</dbReference>
<evidence type="ECO:0000313" key="10">
    <source>
        <dbReference type="EMBL" id="PVU86949.1"/>
    </source>
</evidence>
<dbReference type="EMBL" id="MBFR01000552">
    <property type="protein sequence ID" value="PVU87106.1"/>
    <property type="molecule type" value="Genomic_DNA"/>
</dbReference>
<evidence type="ECO:0000256" key="5">
    <source>
        <dbReference type="ARBA" id="ARBA00022603"/>
    </source>
</evidence>
<proteinExistence type="inferred from homology"/>
<dbReference type="InterPro" id="IPR029063">
    <property type="entry name" value="SAM-dependent_MTases_sf"/>
</dbReference>
<name>A0A2T9Y3L8_9FUNG</name>
<dbReference type="GO" id="GO:0032259">
    <property type="term" value="P:methylation"/>
    <property type="evidence" value="ECO:0007669"/>
    <property type="project" value="UniProtKB-KW"/>
</dbReference>
<keyword evidence="7 8" id="KW-0949">S-adenosyl-L-methionine</keyword>
<dbReference type="InterPro" id="IPR007213">
    <property type="entry name" value="Ppm1/Ppm2/Tcmp"/>
</dbReference>